<feature type="compositionally biased region" description="Polar residues" evidence="1">
    <location>
        <begin position="9"/>
        <end position="25"/>
    </location>
</feature>
<keyword evidence="3" id="KW-1185">Reference proteome</keyword>
<dbReference type="STRING" id="418495.SAMN05216215_100284"/>
<dbReference type="InterPro" id="IPR013328">
    <property type="entry name" value="6PGD_dom2"/>
</dbReference>
<protein>
    <submittedName>
        <fullName evidence="2">Uncharacterized protein</fullName>
    </submittedName>
</protein>
<dbReference type="Proteomes" id="UP000199529">
    <property type="component" value="Unassembled WGS sequence"/>
</dbReference>
<dbReference type="AlphaFoldDB" id="A0A1H2S270"/>
<evidence type="ECO:0000313" key="2">
    <source>
        <dbReference type="EMBL" id="SDW25737.1"/>
    </source>
</evidence>
<dbReference type="Gene3D" id="1.10.1040.10">
    <property type="entry name" value="N-(1-d-carboxylethyl)-l-norvaline Dehydrogenase, domain 2"/>
    <property type="match status" value="1"/>
</dbReference>
<proteinExistence type="predicted"/>
<name>A0A1H2S270_9PSEU</name>
<feature type="region of interest" description="Disordered" evidence="1">
    <location>
        <begin position="1"/>
        <end position="25"/>
    </location>
</feature>
<sequence length="93" mass="9761">MRAMFCSPHSPSGISASMSDRPNSVSPSSVVGLFYAGSAHGDELAAANIDVSRREPMNDLLRRAVAEGHGEHSISALVELLRKPGPGAARSFN</sequence>
<reference evidence="3" key="1">
    <citation type="submission" date="2016-10" db="EMBL/GenBank/DDBJ databases">
        <authorList>
            <person name="Varghese N."/>
            <person name="Submissions S."/>
        </authorList>
    </citation>
    <scope>NUCLEOTIDE SEQUENCE [LARGE SCALE GENOMIC DNA]</scope>
    <source>
        <strain evidence="3">CGMCC 4.3530</strain>
    </source>
</reference>
<dbReference type="RefSeq" id="WP_177226225.1">
    <property type="nucleotide sequence ID" value="NZ_FNOK01000002.1"/>
</dbReference>
<evidence type="ECO:0000313" key="3">
    <source>
        <dbReference type="Proteomes" id="UP000199529"/>
    </source>
</evidence>
<evidence type="ECO:0000256" key="1">
    <source>
        <dbReference type="SAM" id="MobiDB-lite"/>
    </source>
</evidence>
<gene>
    <name evidence="2" type="ORF">SAMN05216215_100284</name>
</gene>
<organism evidence="2 3">
    <name type="scientific">Saccharopolyspora shandongensis</name>
    <dbReference type="NCBI Taxonomy" id="418495"/>
    <lineage>
        <taxon>Bacteria</taxon>
        <taxon>Bacillati</taxon>
        <taxon>Actinomycetota</taxon>
        <taxon>Actinomycetes</taxon>
        <taxon>Pseudonocardiales</taxon>
        <taxon>Pseudonocardiaceae</taxon>
        <taxon>Saccharopolyspora</taxon>
    </lineage>
</organism>
<accession>A0A1H2S270</accession>
<dbReference type="EMBL" id="FNOK01000002">
    <property type="protein sequence ID" value="SDW25737.1"/>
    <property type="molecule type" value="Genomic_DNA"/>
</dbReference>